<dbReference type="InterPro" id="IPR024344">
    <property type="entry name" value="MDMPI_metal-binding"/>
</dbReference>
<dbReference type="NCBIfam" id="TIGR03083">
    <property type="entry name" value="maleylpyruvate isomerase family mycothiol-dependent enzyme"/>
    <property type="match status" value="1"/>
</dbReference>
<dbReference type="GO" id="GO:0050077">
    <property type="term" value="F:maleylpyruvate isomerase activity"/>
    <property type="evidence" value="ECO:0007669"/>
    <property type="project" value="UniProtKB-EC"/>
</dbReference>
<protein>
    <submittedName>
        <fullName evidence="3">Maleylpyruvate isomerase</fullName>
        <ecNumber evidence="3">5.2.1.4</ecNumber>
    </submittedName>
</protein>
<feature type="domain" description="Mycothiol-dependent maleylpyruvate isomerase metal-binding" evidence="2">
    <location>
        <begin position="18"/>
        <end position="153"/>
    </location>
</feature>
<dbReference type="Gene3D" id="3.30.1050.20">
    <property type="match status" value="1"/>
</dbReference>
<proteinExistence type="predicted"/>
<dbReference type="InterPro" id="IPR036527">
    <property type="entry name" value="SCP2_sterol-bd_dom_sf"/>
</dbReference>
<evidence type="ECO:0000313" key="4">
    <source>
        <dbReference type="Proteomes" id="UP000614915"/>
    </source>
</evidence>
<dbReference type="EC" id="5.2.1.4" evidence="3"/>
<dbReference type="Gene3D" id="1.20.120.450">
    <property type="entry name" value="dinb family like domain"/>
    <property type="match status" value="1"/>
</dbReference>
<dbReference type="Proteomes" id="UP000614915">
    <property type="component" value="Unassembled WGS sequence"/>
</dbReference>
<evidence type="ECO:0000313" key="3">
    <source>
        <dbReference type="EMBL" id="MBG6068937.1"/>
    </source>
</evidence>
<dbReference type="InterPro" id="IPR010872">
    <property type="entry name" value="MDMPI_C-term_domain"/>
</dbReference>
<keyword evidence="4" id="KW-1185">Reference proteome</keyword>
<dbReference type="Pfam" id="PF11716">
    <property type="entry name" value="MDMPI_N"/>
    <property type="match status" value="1"/>
</dbReference>
<name>A0ABS0JPG3_9ACTN</name>
<dbReference type="EMBL" id="JADOTX010000001">
    <property type="protein sequence ID" value="MBG6068937.1"/>
    <property type="molecule type" value="Genomic_DNA"/>
</dbReference>
<evidence type="ECO:0000259" key="2">
    <source>
        <dbReference type="Pfam" id="PF11716"/>
    </source>
</evidence>
<sequence length="245" mass="27476">MPAPAFADSLNSLLARVTQAGSRVLATVDRLDEDELRGPSRLPGWSRAHVLAHLSRGADSRVRLLEAARTGRAIPQYPDEAYRDREIQQWARRSLSELTADFRAADERLRAAIADHPADCWGRTVRWLGDEQRSVNDVVPSRLRELEIHHVDLDAGYGPREWPEWFVQAELPGVVDDLRDRPEVPDLRLVVRGEDEDTAHQFGTRPTRTVRGEASVLLAWLIGRGNGDGLTVEPAGPLPQLPDWK</sequence>
<feature type="domain" description="MDMPI C-terminal" evidence="1">
    <location>
        <begin position="161"/>
        <end position="242"/>
    </location>
</feature>
<dbReference type="InterPro" id="IPR017517">
    <property type="entry name" value="Maleyloyr_isom"/>
</dbReference>
<gene>
    <name evidence="3" type="ORF">IW248_005224</name>
</gene>
<comment type="caution">
    <text evidence="3">The sequence shown here is derived from an EMBL/GenBank/DDBJ whole genome shotgun (WGS) entry which is preliminary data.</text>
</comment>
<dbReference type="Pfam" id="PF07398">
    <property type="entry name" value="MDMPI_C"/>
    <property type="match status" value="1"/>
</dbReference>
<dbReference type="InterPro" id="IPR034660">
    <property type="entry name" value="DinB/YfiT-like"/>
</dbReference>
<dbReference type="SUPFAM" id="SSF109854">
    <property type="entry name" value="DinB/YfiT-like putative metalloenzymes"/>
    <property type="match status" value="1"/>
</dbReference>
<dbReference type="RefSeq" id="WP_196929057.1">
    <property type="nucleotide sequence ID" value="NZ_CP108567.1"/>
</dbReference>
<organism evidence="3 4">
    <name type="scientific">Micromonospora ureilytica</name>
    <dbReference type="NCBI Taxonomy" id="709868"/>
    <lineage>
        <taxon>Bacteria</taxon>
        <taxon>Bacillati</taxon>
        <taxon>Actinomycetota</taxon>
        <taxon>Actinomycetes</taxon>
        <taxon>Micromonosporales</taxon>
        <taxon>Micromonosporaceae</taxon>
        <taxon>Micromonospora</taxon>
    </lineage>
</organism>
<reference evidence="3 4" key="1">
    <citation type="submission" date="2020-11" db="EMBL/GenBank/DDBJ databases">
        <title>Sequencing the genomes of 1000 actinobacteria strains.</title>
        <authorList>
            <person name="Klenk H.-P."/>
        </authorList>
    </citation>
    <scope>NUCLEOTIDE SEQUENCE [LARGE SCALE GENOMIC DNA]</scope>
    <source>
        <strain evidence="3 4">DSM 101692</strain>
    </source>
</reference>
<keyword evidence="3" id="KW-0413">Isomerase</keyword>
<evidence type="ECO:0000259" key="1">
    <source>
        <dbReference type="Pfam" id="PF07398"/>
    </source>
</evidence>
<accession>A0ABS0JPG3</accession>
<dbReference type="SUPFAM" id="SSF55718">
    <property type="entry name" value="SCP-like"/>
    <property type="match status" value="1"/>
</dbReference>